<evidence type="ECO:0000256" key="1">
    <source>
        <dbReference type="SAM" id="MobiDB-lite"/>
    </source>
</evidence>
<dbReference type="AlphaFoldDB" id="A0A3N0AJD0"/>
<reference evidence="5" key="1">
    <citation type="submission" date="2018-05" db="EMBL/GenBank/DDBJ databases">
        <title>Genome Sequencing of selected type strains of the family Eggerthellaceae.</title>
        <authorList>
            <person name="Danylec N."/>
            <person name="Stoll D.A."/>
            <person name="Doetsch A."/>
            <person name="Huch M."/>
        </authorList>
    </citation>
    <scope>NUCLEOTIDE SEQUENCE [LARGE SCALE GENOMIC DNA]</scope>
    <source>
        <strain evidence="5">DSM 17537</strain>
    </source>
</reference>
<evidence type="ECO:0000259" key="3">
    <source>
        <dbReference type="Pfam" id="PF13203"/>
    </source>
</evidence>
<dbReference type="Pfam" id="PF09967">
    <property type="entry name" value="DUF2201"/>
    <property type="match status" value="1"/>
</dbReference>
<feature type="domain" description="Putative metallopeptidase" evidence="3">
    <location>
        <begin position="56"/>
        <end position="242"/>
    </location>
</feature>
<dbReference type="InterPro" id="IPR025154">
    <property type="entry name" value="Put_metallopeptidase_dom"/>
</dbReference>
<dbReference type="PANTHER" id="PTHR38730:SF1">
    <property type="entry name" value="SLL7028 PROTEIN"/>
    <property type="match status" value="1"/>
</dbReference>
<sequence length="567" mass="62625">MALGNGDARERVEETAATDGRYAELSCELLDYAKETLLVALRFLEPALSRLACTPAPGSLFATDGAAIYYDPERTVRAFSEEPARLSRDVLHMTLHCLFRHPFSNAAFRPALWDLACDVAVESCMNDLGLSEISCRRAAYQEPACARLCADMPFITAESLYYRFADDGMTDEEAIDLRRAFFVDDHALWLRGTAARDAQPAAEGGSDALFPQPEAEGGPQANARGKDARADDEDVRDEAPDEGMRDANDAAPEFADDALASMMLSYASAARVDALKAAESCYGAGGIPSPDVAAMGAPEPQQRTRPLPTDSFNEAMQTHWREISLRADVALDDFSQLWGAFGGEFSMALKRSNTERVDYGEFLRRFVSRDEQMAVNDEEFDYVYYCYGLVRYGNMPLIEPLEYADDGRIRDFVIAIDTSASTKGDTVAAFVERTCDILEDAGLFSDALNLYLIQCDAQIQDVARIASRADARAWADGLELKGFGGTDFRPVFSYIDDLMDAGELAHLKGLLYFTDGQGAYPRMKPRYDVAFVLTDEAYIEEPDVPPWALRVKIGSGEFRKGNEEGMR</sequence>
<comment type="caution">
    <text evidence="4">The sequence shown here is derived from an EMBL/GenBank/DDBJ whole genome shotgun (WGS) entry which is preliminary data.</text>
</comment>
<proteinExistence type="predicted"/>
<dbReference type="EMBL" id="QICB01000001">
    <property type="protein sequence ID" value="RNL21628.1"/>
    <property type="molecule type" value="Genomic_DNA"/>
</dbReference>
<gene>
    <name evidence="4" type="ORF">DMP07_02010</name>
</gene>
<feature type="compositionally biased region" description="Acidic residues" evidence="1">
    <location>
        <begin position="230"/>
        <end position="241"/>
    </location>
</feature>
<name>A0A3N0AJD0_9ACTN</name>
<dbReference type="Pfam" id="PF13203">
    <property type="entry name" value="DUF2201_N"/>
    <property type="match status" value="1"/>
</dbReference>
<keyword evidence="5" id="KW-1185">Reference proteome</keyword>
<evidence type="ECO:0000259" key="2">
    <source>
        <dbReference type="Pfam" id="PF09967"/>
    </source>
</evidence>
<feature type="region of interest" description="Disordered" evidence="1">
    <location>
        <begin position="200"/>
        <end position="248"/>
    </location>
</feature>
<accession>A0A3N0AJD0</accession>
<dbReference type="OrthoDB" id="9761650at2"/>
<dbReference type="InterPro" id="IPR018698">
    <property type="entry name" value="VWA-like_dom"/>
</dbReference>
<organism evidence="4 5">
    <name type="scientific">Slackia faecicanis</name>
    <dbReference type="NCBI Taxonomy" id="255723"/>
    <lineage>
        <taxon>Bacteria</taxon>
        <taxon>Bacillati</taxon>
        <taxon>Actinomycetota</taxon>
        <taxon>Coriobacteriia</taxon>
        <taxon>Eggerthellales</taxon>
        <taxon>Eggerthellaceae</taxon>
        <taxon>Slackia</taxon>
    </lineage>
</organism>
<dbReference type="Proteomes" id="UP000267368">
    <property type="component" value="Unassembled WGS sequence"/>
</dbReference>
<evidence type="ECO:0000313" key="5">
    <source>
        <dbReference type="Proteomes" id="UP000267368"/>
    </source>
</evidence>
<feature type="domain" description="VWA-like" evidence="2">
    <location>
        <begin position="413"/>
        <end position="551"/>
    </location>
</feature>
<dbReference type="RefSeq" id="WP_123197468.1">
    <property type="nucleotide sequence ID" value="NZ_QICB01000001.1"/>
</dbReference>
<evidence type="ECO:0008006" key="6">
    <source>
        <dbReference type="Google" id="ProtNLM"/>
    </source>
</evidence>
<evidence type="ECO:0000313" key="4">
    <source>
        <dbReference type="EMBL" id="RNL21628.1"/>
    </source>
</evidence>
<protein>
    <recommendedName>
        <fullName evidence="6">Metallopeptidase</fullName>
    </recommendedName>
</protein>
<dbReference type="PANTHER" id="PTHR38730">
    <property type="entry name" value="SLL7028 PROTEIN"/>
    <property type="match status" value="1"/>
</dbReference>